<gene>
    <name evidence="9" type="ORF">JD276_10195</name>
</gene>
<feature type="transmembrane region" description="Helical" evidence="8">
    <location>
        <begin position="94"/>
        <end position="112"/>
    </location>
</feature>
<name>A0A934UVZ5_9MICO</name>
<feature type="transmembrane region" description="Helical" evidence="8">
    <location>
        <begin position="218"/>
        <end position="239"/>
    </location>
</feature>
<evidence type="ECO:0000256" key="4">
    <source>
        <dbReference type="ARBA" id="ARBA00022475"/>
    </source>
</evidence>
<organism evidence="9 10">
    <name type="scientific">Leucobacter chromiisoli</name>
    <dbReference type="NCBI Taxonomy" id="2796471"/>
    <lineage>
        <taxon>Bacteria</taxon>
        <taxon>Bacillati</taxon>
        <taxon>Actinomycetota</taxon>
        <taxon>Actinomycetes</taxon>
        <taxon>Micrococcales</taxon>
        <taxon>Microbacteriaceae</taxon>
        <taxon>Leucobacter</taxon>
    </lineage>
</organism>
<comment type="subcellular location">
    <subcellularLocation>
        <location evidence="1 8">Cell membrane</location>
        <topology evidence="1 8">Multi-pass membrane protein</topology>
    </subcellularLocation>
</comment>
<reference evidence="9" key="1">
    <citation type="submission" date="2020-12" db="EMBL/GenBank/DDBJ databases">
        <title>Leucobacter sp. CAS1, isolated from Chromium sludge.</title>
        <authorList>
            <person name="Xu Z."/>
        </authorList>
    </citation>
    <scope>NUCLEOTIDE SEQUENCE</scope>
    <source>
        <strain evidence="9">CSA1</strain>
    </source>
</reference>
<evidence type="ECO:0000256" key="3">
    <source>
        <dbReference type="ARBA" id="ARBA00022448"/>
    </source>
</evidence>
<accession>A0A934UVZ5</accession>
<feature type="transmembrane region" description="Helical" evidence="8">
    <location>
        <begin position="69"/>
        <end position="88"/>
    </location>
</feature>
<keyword evidence="10" id="KW-1185">Reference proteome</keyword>
<protein>
    <recommendedName>
        <fullName evidence="8">Probable membrane transporter protein</fullName>
    </recommendedName>
</protein>
<keyword evidence="3" id="KW-0813">Transport</keyword>
<dbReference type="PANTHER" id="PTHR30269">
    <property type="entry name" value="TRANSMEMBRANE PROTEIN YFCA"/>
    <property type="match status" value="1"/>
</dbReference>
<evidence type="ECO:0000313" key="9">
    <source>
        <dbReference type="EMBL" id="MBK0419402.1"/>
    </source>
</evidence>
<keyword evidence="7 8" id="KW-0472">Membrane</keyword>
<dbReference type="RefSeq" id="WP_200115547.1">
    <property type="nucleotide sequence ID" value="NZ_JAEHOH010000013.1"/>
</dbReference>
<dbReference type="GO" id="GO:0005886">
    <property type="term" value="C:plasma membrane"/>
    <property type="evidence" value="ECO:0007669"/>
    <property type="project" value="UniProtKB-SubCell"/>
</dbReference>
<dbReference type="Proteomes" id="UP000608530">
    <property type="component" value="Unassembled WGS sequence"/>
</dbReference>
<comment type="caution">
    <text evidence="9">The sequence shown here is derived from an EMBL/GenBank/DDBJ whole genome shotgun (WGS) entry which is preliminary data.</text>
</comment>
<dbReference type="Pfam" id="PF01925">
    <property type="entry name" value="TauE"/>
    <property type="match status" value="1"/>
</dbReference>
<feature type="transmembrane region" description="Helical" evidence="8">
    <location>
        <begin position="184"/>
        <end position="206"/>
    </location>
</feature>
<feature type="transmembrane region" description="Helical" evidence="8">
    <location>
        <begin position="31"/>
        <end position="57"/>
    </location>
</feature>
<dbReference type="AlphaFoldDB" id="A0A934UVZ5"/>
<evidence type="ECO:0000256" key="1">
    <source>
        <dbReference type="ARBA" id="ARBA00004651"/>
    </source>
</evidence>
<dbReference type="PANTHER" id="PTHR30269:SF37">
    <property type="entry name" value="MEMBRANE TRANSPORTER PROTEIN"/>
    <property type="match status" value="1"/>
</dbReference>
<sequence>MTWLFALLFVTVGAALQRVTGLGFTLVSGPLLVLVLDPFNGIALANILSAVIAALVLARTFRNADWRAVGTLLAGIAVGLPLGALVVHSLPPEILLIVVGSLTGLAVLLALLRRSTRIFAGRLGTISAGALSGFSNVTAGVGGPALALYGVAAAMPMQVFIPTVQAVGLATNLLSVAAKPQMAVPLPLLLGSLGCIAAGLAIGSLLQGRIPARRAQVLALALALLGSAAATARGVIALLA</sequence>
<keyword evidence="4 8" id="KW-1003">Cell membrane</keyword>
<keyword evidence="5 8" id="KW-0812">Transmembrane</keyword>
<keyword evidence="6 8" id="KW-1133">Transmembrane helix</keyword>
<dbReference type="InterPro" id="IPR052017">
    <property type="entry name" value="TSUP"/>
</dbReference>
<evidence type="ECO:0000256" key="7">
    <source>
        <dbReference type="ARBA" id="ARBA00023136"/>
    </source>
</evidence>
<dbReference type="InterPro" id="IPR002781">
    <property type="entry name" value="TM_pro_TauE-like"/>
</dbReference>
<evidence type="ECO:0000256" key="5">
    <source>
        <dbReference type="ARBA" id="ARBA00022692"/>
    </source>
</evidence>
<comment type="similarity">
    <text evidence="2 8">Belongs to the 4-toluene sulfonate uptake permease (TSUP) (TC 2.A.102) family.</text>
</comment>
<evidence type="ECO:0000313" key="10">
    <source>
        <dbReference type="Proteomes" id="UP000608530"/>
    </source>
</evidence>
<evidence type="ECO:0000256" key="2">
    <source>
        <dbReference type="ARBA" id="ARBA00009142"/>
    </source>
</evidence>
<evidence type="ECO:0000256" key="6">
    <source>
        <dbReference type="ARBA" id="ARBA00022989"/>
    </source>
</evidence>
<dbReference type="EMBL" id="JAEHOH010000013">
    <property type="protein sequence ID" value="MBK0419402.1"/>
    <property type="molecule type" value="Genomic_DNA"/>
</dbReference>
<evidence type="ECO:0000256" key="8">
    <source>
        <dbReference type="RuleBase" id="RU363041"/>
    </source>
</evidence>
<proteinExistence type="inferred from homology"/>